<gene>
    <name evidence="2" type="ORF">ACOF00016_LOCUS13301</name>
</gene>
<reference evidence="2" key="1">
    <citation type="submission" date="2021-01" db="EMBL/GenBank/DDBJ databases">
        <authorList>
            <person name="Corre E."/>
            <person name="Pelletier E."/>
            <person name="Niang G."/>
            <person name="Scheremetjew M."/>
            <person name="Finn R."/>
            <person name="Kale V."/>
            <person name="Holt S."/>
            <person name="Cochrane G."/>
            <person name="Meng A."/>
            <person name="Brown T."/>
            <person name="Cohen L."/>
        </authorList>
    </citation>
    <scope>NUCLEOTIDE SEQUENCE</scope>
    <source>
        <strain evidence="2">CCMP127</strain>
    </source>
</reference>
<feature type="domain" description="Beta-lactamase-related" evidence="1">
    <location>
        <begin position="13"/>
        <end position="389"/>
    </location>
</feature>
<dbReference type="InterPro" id="IPR012338">
    <property type="entry name" value="Beta-lactam/transpept-like"/>
</dbReference>
<dbReference type="SUPFAM" id="SSF56601">
    <property type="entry name" value="beta-lactamase/transpeptidase-like"/>
    <property type="match status" value="1"/>
</dbReference>
<evidence type="ECO:0000313" key="2">
    <source>
        <dbReference type="EMBL" id="CAE0416242.1"/>
    </source>
</evidence>
<dbReference type="Pfam" id="PF00144">
    <property type="entry name" value="Beta-lactamase"/>
    <property type="match status" value="1"/>
</dbReference>
<name>A0A7S3PAJ7_9STRA</name>
<dbReference type="EMBL" id="HBIM01017234">
    <property type="protein sequence ID" value="CAE0416242.1"/>
    <property type="molecule type" value="Transcribed_RNA"/>
</dbReference>
<dbReference type="PANTHER" id="PTHR46825:SF9">
    <property type="entry name" value="BETA-LACTAMASE-RELATED DOMAIN-CONTAINING PROTEIN"/>
    <property type="match status" value="1"/>
</dbReference>
<sequence length="460" mass="49100">MTYASSSSIEEVAKLFVQEQGVPGLAVAAVAQTNDGLKIWSAGYGHADIVQGAPMTPDTSIWLGSVTKAMTGTAIIKAVEQGYLGLESLVDEILQDAGAFTLGDNETATRFASMTLEHLVTHRSDIRDHEDVYQCAYFVGDRNGDKEMLMDLFGLDNICVEDSPVSLGGYLEAYLSSGGAYYDPAQNFGGRAPGEEESYSNIASGLAGYLLSLAVNTTLPDYAAREIYELLGMENTSFRAADLSRIATPYIRLEEGEPYTALPLYDLATFPDGGLRSSANDMAKFLGCIMNEGTLDHTSTAVTTFDVHSGNDVDEKIVLLQPESVEDLLRPRFGGGTGVFWTWAELGGRLVVGHDGSDPGAASLMFFDPETKTGFVVLTNGDDSSFDFEAFLSVGLAALARADELVKNLAVDTIETLAPTATTTQSSLSPTAAPASSALVLSWKEALFCSVFVWLTHAVL</sequence>
<dbReference type="AlphaFoldDB" id="A0A7S3PAJ7"/>
<organism evidence="2">
    <name type="scientific">Amphora coffeiformis</name>
    <dbReference type="NCBI Taxonomy" id="265554"/>
    <lineage>
        <taxon>Eukaryota</taxon>
        <taxon>Sar</taxon>
        <taxon>Stramenopiles</taxon>
        <taxon>Ochrophyta</taxon>
        <taxon>Bacillariophyta</taxon>
        <taxon>Bacillariophyceae</taxon>
        <taxon>Bacillariophycidae</taxon>
        <taxon>Thalassiophysales</taxon>
        <taxon>Catenulaceae</taxon>
        <taxon>Amphora</taxon>
    </lineage>
</organism>
<accession>A0A7S3PAJ7</accession>
<proteinExistence type="predicted"/>
<dbReference type="PANTHER" id="PTHR46825">
    <property type="entry name" value="D-ALANYL-D-ALANINE-CARBOXYPEPTIDASE/ENDOPEPTIDASE AMPH"/>
    <property type="match status" value="1"/>
</dbReference>
<protein>
    <recommendedName>
        <fullName evidence="1">Beta-lactamase-related domain-containing protein</fullName>
    </recommendedName>
</protein>
<evidence type="ECO:0000259" key="1">
    <source>
        <dbReference type="Pfam" id="PF00144"/>
    </source>
</evidence>
<dbReference type="InterPro" id="IPR050491">
    <property type="entry name" value="AmpC-like"/>
</dbReference>
<dbReference type="Gene3D" id="3.40.710.10">
    <property type="entry name" value="DD-peptidase/beta-lactamase superfamily"/>
    <property type="match status" value="1"/>
</dbReference>
<dbReference type="InterPro" id="IPR001466">
    <property type="entry name" value="Beta-lactam-related"/>
</dbReference>